<organism evidence="1 2">
    <name type="scientific">Lacihabitans lacunae</name>
    <dbReference type="NCBI Taxonomy" id="1028214"/>
    <lineage>
        <taxon>Bacteria</taxon>
        <taxon>Pseudomonadati</taxon>
        <taxon>Bacteroidota</taxon>
        <taxon>Cytophagia</taxon>
        <taxon>Cytophagales</taxon>
        <taxon>Leadbetterellaceae</taxon>
        <taxon>Lacihabitans</taxon>
    </lineage>
</organism>
<name>A0ABV7YSY0_9BACT</name>
<dbReference type="RefSeq" id="WP_379834168.1">
    <property type="nucleotide sequence ID" value="NZ_JBHRYQ010000001.1"/>
</dbReference>
<keyword evidence="2" id="KW-1185">Reference proteome</keyword>
<evidence type="ECO:0000313" key="2">
    <source>
        <dbReference type="Proteomes" id="UP001595616"/>
    </source>
</evidence>
<comment type="caution">
    <text evidence="1">The sequence shown here is derived from an EMBL/GenBank/DDBJ whole genome shotgun (WGS) entry which is preliminary data.</text>
</comment>
<sequence length="103" mass="11849">MQLTHSILNDLSLERMMVMVIKNRLIINMTPTIVITRLCIGEQMKIEKNIPPIPKYLITLESLFFDIFFEKLKKNKAKLADKNIIAGSAQFLEMLTCPFSAFS</sequence>
<proteinExistence type="predicted"/>
<gene>
    <name evidence="1" type="ORF">ACFOOI_01435</name>
</gene>
<dbReference type="EMBL" id="JBHRYQ010000001">
    <property type="protein sequence ID" value="MFC3809303.1"/>
    <property type="molecule type" value="Genomic_DNA"/>
</dbReference>
<evidence type="ECO:0000313" key="1">
    <source>
        <dbReference type="EMBL" id="MFC3809303.1"/>
    </source>
</evidence>
<reference evidence="2" key="1">
    <citation type="journal article" date="2019" name="Int. J. Syst. Evol. Microbiol.">
        <title>The Global Catalogue of Microorganisms (GCM) 10K type strain sequencing project: providing services to taxonomists for standard genome sequencing and annotation.</title>
        <authorList>
            <consortium name="The Broad Institute Genomics Platform"/>
            <consortium name="The Broad Institute Genome Sequencing Center for Infectious Disease"/>
            <person name="Wu L."/>
            <person name="Ma J."/>
        </authorList>
    </citation>
    <scope>NUCLEOTIDE SEQUENCE [LARGE SCALE GENOMIC DNA]</scope>
    <source>
        <strain evidence="2">CECT 7956</strain>
    </source>
</reference>
<protein>
    <submittedName>
        <fullName evidence="1">Uncharacterized protein</fullName>
    </submittedName>
</protein>
<dbReference type="Proteomes" id="UP001595616">
    <property type="component" value="Unassembled WGS sequence"/>
</dbReference>
<accession>A0ABV7YSY0</accession>